<dbReference type="Gene3D" id="3.40.50.300">
    <property type="entry name" value="P-loop containing nucleotide triphosphate hydrolases"/>
    <property type="match status" value="1"/>
</dbReference>
<gene>
    <name evidence="1" type="ORF">ACFSKQ_09890</name>
</gene>
<keyword evidence="2" id="KW-1185">Reference proteome</keyword>
<dbReference type="PANTHER" id="PTHR11669">
    <property type="entry name" value="REPLICATION FACTOR C / DNA POLYMERASE III GAMMA-TAU SUBUNIT"/>
    <property type="match status" value="1"/>
</dbReference>
<organism evidence="1 2">
    <name type="scientific">Aureimonas populi</name>
    <dbReference type="NCBI Taxonomy" id="1701758"/>
    <lineage>
        <taxon>Bacteria</taxon>
        <taxon>Pseudomonadati</taxon>
        <taxon>Pseudomonadota</taxon>
        <taxon>Alphaproteobacteria</taxon>
        <taxon>Hyphomicrobiales</taxon>
        <taxon>Aurantimonadaceae</taxon>
        <taxon>Aureimonas</taxon>
    </lineage>
</organism>
<dbReference type="Pfam" id="PF13177">
    <property type="entry name" value="DNA_pol3_delta2"/>
    <property type="match status" value="1"/>
</dbReference>
<keyword evidence="1" id="KW-0808">Transferase</keyword>
<dbReference type="Proteomes" id="UP001597371">
    <property type="component" value="Unassembled WGS sequence"/>
</dbReference>
<dbReference type="GO" id="GO:0003887">
    <property type="term" value="F:DNA-directed DNA polymerase activity"/>
    <property type="evidence" value="ECO:0007669"/>
    <property type="project" value="UniProtKB-EC"/>
</dbReference>
<dbReference type="NCBIfam" id="NF006586">
    <property type="entry name" value="PRK09112.1"/>
    <property type="match status" value="1"/>
</dbReference>
<evidence type="ECO:0000313" key="2">
    <source>
        <dbReference type="Proteomes" id="UP001597371"/>
    </source>
</evidence>
<sequence length="351" mass="38319">MIAGHTDAPDQHDDIEGLPTPAMLARIVGHEAAREALDAAARGQRLHHAWLLQGPRGVGKASVAFEFARKLLSTSTSVAWGDIQISQTISRQIAQAGHPNLIHITRPAGERGGFRTQITVEEIRRLNHFFHTTAAEGWRVAMIDPAEDMNRNAANALLKILEEPPERSIFLIVNHMPGRLLPTIRSRCRVLRFDPLSPGEVETALTSAGIDASPEDIRRAAARADGSVRAAAMMLLAGALEVGDEVARLISGRPDWAGIQKLADALVLKGREAAFEAMVGELFHRLAAEAEDALTAGDMARAGRLAALWQDEQARWLEAGAFNLDRKQTLLTFFHKLQAARERDVRAVHAD</sequence>
<dbReference type="EC" id="2.7.7.7" evidence="1"/>
<dbReference type="InterPro" id="IPR027417">
    <property type="entry name" value="P-loop_NTPase"/>
</dbReference>
<dbReference type="NCBIfam" id="NF005677">
    <property type="entry name" value="PRK07471.1"/>
    <property type="match status" value="1"/>
</dbReference>
<name>A0ABW5CNE6_9HYPH</name>
<reference evidence="2" key="1">
    <citation type="journal article" date="2019" name="Int. J. Syst. Evol. Microbiol.">
        <title>The Global Catalogue of Microorganisms (GCM) 10K type strain sequencing project: providing services to taxonomists for standard genome sequencing and annotation.</title>
        <authorList>
            <consortium name="The Broad Institute Genomics Platform"/>
            <consortium name="The Broad Institute Genome Sequencing Center for Infectious Disease"/>
            <person name="Wu L."/>
            <person name="Ma J."/>
        </authorList>
    </citation>
    <scope>NUCLEOTIDE SEQUENCE [LARGE SCALE GENOMIC DNA]</scope>
    <source>
        <strain evidence="2">ZS-35-S2</strain>
    </source>
</reference>
<dbReference type="EMBL" id="JBHUIJ010000012">
    <property type="protein sequence ID" value="MFD2237771.1"/>
    <property type="molecule type" value="Genomic_DNA"/>
</dbReference>
<keyword evidence="1" id="KW-0548">Nucleotidyltransferase</keyword>
<dbReference type="PANTHER" id="PTHR11669:SF8">
    <property type="entry name" value="DNA POLYMERASE III SUBUNIT DELTA"/>
    <property type="match status" value="1"/>
</dbReference>
<dbReference type="SUPFAM" id="SSF52540">
    <property type="entry name" value="P-loop containing nucleoside triphosphate hydrolases"/>
    <property type="match status" value="1"/>
</dbReference>
<comment type="caution">
    <text evidence="1">The sequence shown here is derived from an EMBL/GenBank/DDBJ whole genome shotgun (WGS) entry which is preliminary data.</text>
</comment>
<proteinExistence type="predicted"/>
<evidence type="ECO:0000313" key="1">
    <source>
        <dbReference type="EMBL" id="MFD2237771.1"/>
    </source>
</evidence>
<accession>A0ABW5CNE6</accession>
<dbReference type="InterPro" id="IPR050238">
    <property type="entry name" value="DNA_Rep/Repair_Clamp_Loader"/>
</dbReference>
<dbReference type="RefSeq" id="WP_209736379.1">
    <property type="nucleotide sequence ID" value="NZ_CP072611.1"/>
</dbReference>
<protein>
    <submittedName>
        <fullName evidence="1">DNA polymerase III subunit delta</fullName>
        <ecNumber evidence="1">2.7.7.7</ecNumber>
    </submittedName>
</protein>